<reference evidence="2" key="1">
    <citation type="journal article" date="2019" name="PLoS Negl. Trop. Dis.">
        <title>Revisiting the worldwide diversity of Leptospira species in the environment.</title>
        <authorList>
            <person name="Vincent A.T."/>
            <person name="Schiettekatte O."/>
            <person name="Bourhy P."/>
            <person name="Veyrier F.J."/>
            <person name="Picardeau M."/>
        </authorList>
    </citation>
    <scope>NUCLEOTIDE SEQUENCE [LARGE SCALE GENOMIC DNA]</scope>
    <source>
        <strain evidence="2">SCS5</strain>
    </source>
</reference>
<dbReference type="SUPFAM" id="SSF53756">
    <property type="entry name" value="UDP-Glycosyltransferase/glycogen phosphorylase"/>
    <property type="match status" value="1"/>
</dbReference>
<organism evidence="2 3">
    <name type="scientific">Leptospira fluminis</name>
    <dbReference type="NCBI Taxonomy" id="2484979"/>
    <lineage>
        <taxon>Bacteria</taxon>
        <taxon>Pseudomonadati</taxon>
        <taxon>Spirochaetota</taxon>
        <taxon>Spirochaetia</taxon>
        <taxon>Leptospirales</taxon>
        <taxon>Leptospiraceae</taxon>
        <taxon>Leptospira</taxon>
    </lineage>
</organism>
<feature type="transmembrane region" description="Helical" evidence="1">
    <location>
        <begin position="88"/>
        <end position="108"/>
    </location>
</feature>
<dbReference type="Gene3D" id="3.40.50.12580">
    <property type="match status" value="1"/>
</dbReference>
<accession>A0A4R9GMH9</accession>
<keyword evidence="1" id="KW-0812">Transmembrane</keyword>
<dbReference type="InterPro" id="IPR043148">
    <property type="entry name" value="TagF_C"/>
</dbReference>
<dbReference type="RefSeq" id="WP_135813958.1">
    <property type="nucleotide sequence ID" value="NZ_RQEV01000012.1"/>
</dbReference>
<evidence type="ECO:0000256" key="1">
    <source>
        <dbReference type="SAM" id="Phobius"/>
    </source>
</evidence>
<dbReference type="Proteomes" id="UP000297855">
    <property type="component" value="Unassembled WGS sequence"/>
</dbReference>
<protein>
    <submittedName>
        <fullName evidence="2">Uncharacterized protein</fullName>
    </submittedName>
</protein>
<evidence type="ECO:0000313" key="2">
    <source>
        <dbReference type="EMBL" id="TGK17269.1"/>
    </source>
</evidence>
<sequence>MGKIRKSRSESASSDWTWEETREIFTDWVADWGRTSGIKEKLRWKDFPLWWVSNLVQKDAFTDNQWYVELHKRLKYRKYERVGRGSRFLTIIKILASLFKYVVCWIYGKSLPDFSYQEDRFIYFHSLESNLIRFQGKIVDRMYEAAPLDDVYYGLRSAYALRLNFAREDLLRPLQWRKRVLGYVDQAERPLVFLDRYLSLRDIFHVHLSLVANYIKFLFLFLPFAKAGIRIGSAEVSDIVFKEIQNSFSAIMPWSLLYAVMFDRWLEERKSTEVIINYGETLAPIRAVNHIVNRHIFRPLWISIQHATAYRHKLGLYHRRAEFEETAEDRNFSSEPDFYFIHGKQFEEILSEYYPKERIRKIGCLKYDSLYRLKKRMQHEKGGKPSKTKALLLAPSIGDEEIIFRLFSGLGSLAGWKVILSKHPTVSEEHIAKILLDNDVKIPIEVNPDKSTKELIYGSDLVLTGFSGIALEAAYLGVPAIRVFDSEKPPAVEGESGLAYIEDQVGLMKLLKSHEHGGRNSTGAETIQNTIRRFFFRIDGKVSQRFWENLREILEKDVRFTRLMKKYAE</sequence>
<keyword evidence="1" id="KW-0472">Membrane</keyword>
<comment type="caution">
    <text evidence="2">The sequence shown here is derived from an EMBL/GenBank/DDBJ whole genome shotgun (WGS) entry which is preliminary data.</text>
</comment>
<dbReference type="OrthoDB" id="9943789at2"/>
<keyword evidence="3" id="KW-1185">Reference proteome</keyword>
<dbReference type="EMBL" id="RQEV01000012">
    <property type="protein sequence ID" value="TGK17269.1"/>
    <property type="molecule type" value="Genomic_DNA"/>
</dbReference>
<evidence type="ECO:0000313" key="3">
    <source>
        <dbReference type="Proteomes" id="UP000297855"/>
    </source>
</evidence>
<gene>
    <name evidence="2" type="ORF">EHO61_12720</name>
</gene>
<proteinExistence type="predicted"/>
<dbReference type="AlphaFoldDB" id="A0A4R9GMH9"/>
<name>A0A4R9GMH9_9LEPT</name>
<keyword evidence="1" id="KW-1133">Transmembrane helix</keyword>